<evidence type="ECO:0000256" key="5">
    <source>
        <dbReference type="ARBA" id="ARBA00022741"/>
    </source>
</evidence>
<dbReference type="InterPro" id="IPR050173">
    <property type="entry name" value="ABC_transporter_C-like"/>
</dbReference>
<dbReference type="InterPro" id="IPR036640">
    <property type="entry name" value="ABC1_TM_sf"/>
</dbReference>
<accession>A0A1V9ZYW6</accession>
<feature type="transmembrane region" description="Helical" evidence="9">
    <location>
        <begin position="349"/>
        <end position="370"/>
    </location>
</feature>
<dbReference type="GO" id="GO:0016020">
    <property type="term" value="C:membrane"/>
    <property type="evidence" value="ECO:0007669"/>
    <property type="project" value="InterPro"/>
</dbReference>
<keyword evidence="8 9" id="KW-0472">Membrane</keyword>
<comment type="subcellular location">
    <subcellularLocation>
        <location evidence="1">Endomembrane system</location>
        <topology evidence="1">Multi-pass membrane protein</topology>
    </subcellularLocation>
</comment>
<dbReference type="PANTHER" id="PTHR24223:SF443">
    <property type="entry name" value="MULTIDRUG-RESISTANCE LIKE PROTEIN 1, ISOFORM I"/>
    <property type="match status" value="1"/>
</dbReference>
<dbReference type="Pfam" id="PF00664">
    <property type="entry name" value="ABC_membrane"/>
    <property type="match status" value="1"/>
</dbReference>
<feature type="transmembrane region" description="Helical" evidence="9">
    <location>
        <begin position="181"/>
        <end position="203"/>
    </location>
</feature>
<keyword evidence="7 9" id="KW-1133">Transmembrane helix</keyword>
<dbReference type="Proteomes" id="UP000243217">
    <property type="component" value="Unassembled WGS sequence"/>
</dbReference>
<dbReference type="GO" id="GO:0016887">
    <property type="term" value="F:ATP hydrolysis activity"/>
    <property type="evidence" value="ECO:0007669"/>
    <property type="project" value="InterPro"/>
</dbReference>
<keyword evidence="5" id="KW-0547">Nucleotide-binding</keyword>
<dbReference type="InterPro" id="IPR011527">
    <property type="entry name" value="ABC1_TM_dom"/>
</dbReference>
<evidence type="ECO:0000313" key="11">
    <source>
        <dbReference type="EMBL" id="OQS03197.1"/>
    </source>
</evidence>
<evidence type="ECO:0000256" key="3">
    <source>
        <dbReference type="ARBA" id="ARBA00022692"/>
    </source>
</evidence>
<evidence type="ECO:0000256" key="7">
    <source>
        <dbReference type="ARBA" id="ARBA00022989"/>
    </source>
</evidence>
<dbReference type="SUPFAM" id="SSF90123">
    <property type="entry name" value="ABC transporter transmembrane region"/>
    <property type="match status" value="1"/>
</dbReference>
<dbReference type="InterPro" id="IPR027417">
    <property type="entry name" value="P-loop_NTPase"/>
</dbReference>
<evidence type="ECO:0000256" key="1">
    <source>
        <dbReference type="ARBA" id="ARBA00004127"/>
    </source>
</evidence>
<evidence type="ECO:0000313" key="12">
    <source>
        <dbReference type="Proteomes" id="UP000243217"/>
    </source>
</evidence>
<keyword evidence="6 11" id="KW-0067">ATP-binding</keyword>
<keyword evidence="12" id="KW-1185">Reference proteome</keyword>
<dbReference type="PROSITE" id="PS50929">
    <property type="entry name" value="ABC_TM1F"/>
    <property type="match status" value="1"/>
</dbReference>
<dbReference type="GO" id="GO:0012505">
    <property type="term" value="C:endomembrane system"/>
    <property type="evidence" value="ECO:0007669"/>
    <property type="project" value="UniProtKB-SubCell"/>
</dbReference>
<dbReference type="SUPFAM" id="SSF52540">
    <property type="entry name" value="P-loop containing nucleoside triphosphate hydrolases"/>
    <property type="match status" value="1"/>
</dbReference>
<keyword evidence="2" id="KW-0813">Transport</keyword>
<dbReference type="AlphaFoldDB" id="A0A1V9ZYW6"/>
<comment type="caution">
    <text evidence="11">The sequence shown here is derived from an EMBL/GenBank/DDBJ whole genome shotgun (WGS) entry which is preliminary data.</text>
</comment>
<dbReference type="Pfam" id="PF00005">
    <property type="entry name" value="ABC_tran"/>
    <property type="match status" value="1"/>
</dbReference>
<dbReference type="OrthoDB" id="78465at2759"/>
<evidence type="ECO:0000256" key="9">
    <source>
        <dbReference type="SAM" id="Phobius"/>
    </source>
</evidence>
<evidence type="ECO:0000256" key="8">
    <source>
        <dbReference type="ARBA" id="ARBA00023136"/>
    </source>
</evidence>
<feature type="non-terminal residue" evidence="11">
    <location>
        <position position="475"/>
    </location>
</feature>
<keyword evidence="3 9" id="KW-0812">Transmembrane</keyword>
<dbReference type="CDD" id="cd18579">
    <property type="entry name" value="ABC_6TM_ABCC_D1"/>
    <property type="match status" value="1"/>
</dbReference>
<evidence type="ECO:0000256" key="2">
    <source>
        <dbReference type="ARBA" id="ARBA00022448"/>
    </source>
</evidence>
<dbReference type="Gene3D" id="1.20.1560.10">
    <property type="entry name" value="ABC transporter type 1, transmembrane domain"/>
    <property type="match status" value="1"/>
</dbReference>
<dbReference type="EMBL" id="JNBS01000960">
    <property type="protein sequence ID" value="OQS03197.1"/>
    <property type="molecule type" value="Genomic_DNA"/>
</dbReference>
<feature type="transmembrane region" description="Helical" evidence="9">
    <location>
        <begin position="118"/>
        <end position="138"/>
    </location>
</feature>
<dbReference type="STRING" id="74557.A0A1V9ZYW6"/>
<sequence length="475" mass="53744">STTNSEEKKHPYEEAGWISRTLYLWATPLLRLGNQRQIDPSDIWPLQHNNQCSNVSQVFEPKFKSTRSVINTIFTTYGWRFVLVGLLQVGTILCTLYGPVVLRQVLEAIEREDDGFDVVLVLKYIVSLFVVKVLQAIVTAHATFDNQVITVKITSALQHLLFQKALVLDAKVRREKSAGEISNMFSADIQTIIEFSIFLNQLWLTPVQLVVVLYMIYNIIGWATFAGAGAMITVLFINHLITQRQWKAFGGVMANRDARMKVVNEVFGSMQIIKLQAWEENFHKKLTEAREKELQSIWSFLSITSLVTLLLYTAPVLLTTVSFAVYTLVMKQSLTSSKMFSVLSLFSLARYPLIDLPFIFSSMMQALVSLKRIMEFLNMEEKDPNTVMTPDNMTTQQLNAYADKNIDVQITDGSFAWDTNLKPFFDHINLTVKRGEFVVIHGSVGEGKSSLCSTLLGEMHKLNGSVFVGGQVAYF</sequence>
<dbReference type="InterPro" id="IPR044746">
    <property type="entry name" value="ABCC_6TM_D1"/>
</dbReference>
<dbReference type="FunFam" id="1.20.1560.10:FF:000003">
    <property type="entry name" value="ABC transporter C family member 10"/>
    <property type="match status" value="1"/>
</dbReference>
<dbReference type="Gene3D" id="3.40.50.300">
    <property type="entry name" value="P-loop containing nucleotide triphosphate hydrolases"/>
    <property type="match status" value="1"/>
</dbReference>
<evidence type="ECO:0000256" key="4">
    <source>
        <dbReference type="ARBA" id="ARBA00022737"/>
    </source>
</evidence>
<feature type="transmembrane region" description="Helical" evidence="9">
    <location>
        <begin position="300"/>
        <end position="329"/>
    </location>
</feature>
<name>A0A1V9ZYW6_9STRA</name>
<evidence type="ECO:0000256" key="6">
    <source>
        <dbReference type="ARBA" id="ARBA00022840"/>
    </source>
</evidence>
<dbReference type="GO" id="GO:0005524">
    <property type="term" value="F:ATP binding"/>
    <property type="evidence" value="ECO:0007669"/>
    <property type="project" value="UniProtKB-KW"/>
</dbReference>
<evidence type="ECO:0000259" key="10">
    <source>
        <dbReference type="PROSITE" id="PS50929"/>
    </source>
</evidence>
<feature type="non-terminal residue" evidence="11">
    <location>
        <position position="1"/>
    </location>
</feature>
<feature type="domain" description="ABC transmembrane type-1" evidence="10">
    <location>
        <begin position="82"/>
        <end position="365"/>
    </location>
</feature>
<reference evidence="11 12" key="1">
    <citation type="journal article" date="2014" name="Genome Biol. Evol.">
        <title>The secreted proteins of Achlya hypogyna and Thraustotheca clavata identify the ancestral oomycete secretome and reveal gene acquisitions by horizontal gene transfer.</title>
        <authorList>
            <person name="Misner I."/>
            <person name="Blouin N."/>
            <person name="Leonard G."/>
            <person name="Richards T.A."/>
            <person name="Lane C.E."/>
        </authorList>
    </citation>
    <scope>NUCLEOTIDE SEQUENCE [LARGE SCALE GENOMIC DNA]</scope>
    <source>
        <strain evidence="11 12">ATCC 34112</strain>
    </source>
</reference>
<dbReference type="InterPro" id="IPR003439">
    <property type="entry name" value="ABC_transporter-like_ATP-bd"/>
</dbReference>
<feature type="transmembrane region" description="Helical" evidence="9">
    <location>
        <begin position="215"/>
        <end position="237"/>
    </location>
</feature>
<proteinExistence type="predicted"/>
<keyword evidence="4" id="KW-0677">Repeat</keyword>
<feature type="transmembrane region" description="Helical" evidence="9">
    <location>
        <begin position="77"/>
        <end position="98"/>
    </location>
</feature>
<protein>
    <submittedName>
        <fullName evidence="11">ATP-binding Cassette (ABC) Superfamily</fullName>
    </submittedName>
</protein>
<organism evidence="11 12">
    <name type="scientific">Thraustotheca clavata</name>
    <dbReference type="NCBI Taxonomy" id="74557"/>
    <lineage>
        <taxon>Eukaryota</taxon>
        <taxon>Sar</taxon>
        <taxon>Stramenopiles</taxon>
        <taxon>Oomycota</taxon>
        <taxon>Saprolegniomycetes</taxon>
        <taxon>Saprolegniales</taxon>
        <taxon>Achlyaceae</taxon>
        <taxon>Thraustotheca</taxon>
    </lineage>
</organism>
<dbReference type="GO" id="GO:0140359">
    <property type="term" value="F:ABC-type transporter activity"/>
    <property type="evidence" value="ECO:0007669"/>
    <property type="project" value="InterPro"/>
</dbReference>
<dbReference type="PANTHER" id="PTHR24223">
    <property type="entry name" value="ATP-BINDING CASSETTE SUB-FAMILY C"/>
    <property type="match status" value="1"/>
</dbReference>
<gene>
    <name evidence="11" type="ORF">THRCLA_04503</name>
</gene>